<keyword evidence="3" id="KW-1185">Reference proteome</keyword>
<feature type="signal peptide" evidence="1">
    <location>
        <begin position="1"/>
        <end position="29"/>
    </location>
</feature>
<gene>
    <name evidence="2" type="ORF">PVAP13_2NG335500</name>
</gene>
<sequence length="129" mass="13127">MASSSALKLAAACTLLLCVGSDLARPALASAPPPSRDDDHQERAAAGERLVREHVEHGLAEELGLLMGRQRRGGGGDVGDICPAACQTCLITCAVTCVLSKVPIACFANCAVSSSCFGKSVAPSHTAHA</sequence>
<proteinExistence type="predicted"/>
<comment type="caution">
    <text evidence="2">The sequence shown here is derived from an EMBL/GenBank/DDBJ whole genome shotgun (WGS) entry which is preliminary data.</text>
</comment>
<evidence type="ECO:0000313" key="2">
    <source>
        <dbReference type="EMBL" id="KAG2635082.1"/>
    </source>
</evidence>
<dbReference type="EMBL" id="CM029040">
    <property type="protein sequence ID" value="KAG2635082.1"/>
    <property type="molecule type" value="Genomic_DNA"/>
</dbReference>
<evidence type="ECO:0000313" key="3">
    <source>
        <dbReference type="Proteomes" id="UP000823388"/>
    </source>
</evidence>
<evidence type="ECO:0000256" key="1">
    <source>
        <dbReference type="SAM" id="SignalP"/>
    </source>
</evidence>
<accession>A0A8T0VFL6</accession>
<reference evidence="2" key="1">
    <citation type="submission" date="2020-05" db="EMBL/GenBank/DDBJ databases">
        <title>WGS assembly of Panicum virgatum.</title>
        <authorList>
            <person name="Lovell J.T."/>
            <person name="Jenkins J."/>
            <person name="Shu S."/>
            <person name="Juenger T.E."/>
            <person name="Schmutz J."/>
        </authorList>
    </citation>
    <scope>NUCLEOTIDE SEQUENCE</scope>
    <source>
        <strain evidence="2">AP13</strain>
    </source>
</reference>
<dbReference type="OrthoDB" id="692529at2759"/>
<dbReference type="AlphaFoldDB" id="A0A8T0VFL6"/>
<dbReference type="Proteomes" id="UP000823388">
    <property type="component" value="Chromosome 2N"/>
</dbReference>
<name>A0A8T0VFL6_PANVG</name>
<organism evidence="2 3">
    <name type="scientific">Panicum virgatum</name>
    <name type="common">Blackwell switchgrass</name>
    <dbReference type="NCBI Taxonomy" id="38727"/>
    <lineage>
        <taxon>Eukaryota</taxon>
        <taxon>Viridiplantae</taxon>
        <taxon>Streptophyta</taxon>
        <taxon>Embryophyta</taxon>
        <taxon>Tracheophyta</taxon>
        <taxon>Spermatophyta</taxon>
        <taxon>Magnoliopsida</taxon>
        <taxon>Liliopsida</taxon>
        <taxon>Poales</taxon>
        <taxon>Poaceae</taxon>
        <taxon>PACMAD clade</taxon>
        <taxon>Panicoideae</taxon>
        <taxon>Panicodae</taxon>
        <taxon>Paniceae</taxon>
        <taxon>Panicinae</taxon>
        <taxon>Panicum</taxon>
        <taxon>Panicum sect. Hiantes</taxon>
    </lineage>
</organism>
<protein>
    <submittedName>
        <fullName evidence="2">Uncharacterized protein</fullName>
    </submittedName>
</protein>
<feature type="chain" id="PRO_5035856118" evidence="1">
    <location>
        <begin position="30"/>
        <end position="129"/>
    </location>
</feature>
<keyword evidence="1" id="KW-0732">Signal</keyword>